<evidence type="ECO:0000256" key="1">
    <source>
        <dbReference type="SAM" id="SignalP"/>
    </source>
</evidence>
<feature type="signal peptide" evidence="1">
    <location>
        <begin position="1"/>
        <end position="17"/>
    </location>
</feature>
<comment type="caution">
    <text evidence="2">The sequence shown here is derived from an EMBL/GenBank/DDBJ whole genome shotgun (WGS) entry which is preliminary data.</text>
</comment>
<accession>A0A6L8KAW2</accession>
<dbReference type="EMBL" id="WWCN01000011">
    <property type="protein sequence ID" value="MYM24496.1"/>
    <property type="molecule type" value="Genomic_DNA"/>
</dbReference>
<dbReference type="Proteomes" id="UP000479335">
    <property type="component" value="Unassembled WGS sequence"/>
</dbReference>
<name>A0A6L8KAW2_9BURK</name>
<feature type="chain" id="PRO_5026760343" description="Type VI secretion system lipoprotein TssJ" evidence="1">
    <location>
        <begin position="18"/>
        <end position="212"/>
    </location>
</feature>
<gene>
    <name evidence="2" type="ORF">GTP46_17775</name>
</gene>
<organism evidence="2 3">
    <name type="scientific">Duganella flavida</name>
    <dbReference type="NCBI Taxonomy" id="2692175"/>
    <lineage>
        <taxon>Bacteria</taxon>
        <taxon>Pseudomonadati</taxon>
        <taxon>Pseudomonadota</taxon>
        <taxon>Betaproteobacteria</taxon>
        <taxon>Burkholderiales</taxon>
        <taxon>Oxalobacteraceae</taxon>
        <taxon>Telluria group</taxon>
        <taxon>Duganella</taxon>
    </lineage>
</organism>
<dbReference type="AlphaFoldDB" id="A0A6L8KAW2"/>
<dbReference type="RefSeq" id="WP_161007966.1">
    <property type="nucleotide sequence ID" value="NZ_WWCN01000011.1"/>
</dbReference>
<proteinExistence type="predicted"/>
<evidence type="ECO:0000313" key="2">
    <source>
        <dbReference type="EMBL" id="MYM24496.1"/>
    </source>
</evidence>
<protein>
    <recommendedName>
        <fullName evidence="4">Type VI secretion system lipoprotein TssJ</fullName>
    </recommendedName>
</protein>
<sequence>MVFALKSLKYCAAGVFAAIVLSGCASVKNRTGDAEPLAASGTGYVFASVMARNESSDPELKLGQIALVNAFFHPVDEPKKVEFVVMNDLNPDMKRAKLESGGGFRTFVLLAVKPGKYKLGKVIGSMTAYRKEISREMVDMPEIEVREGQVSYVGSVRIITGVGKGWLFGQALPASAGISVVDDYAQDLMAIKTLDTRLNTFKFSNGLTGKVR</sequence>
<dbReference type="PROSITE" id="PS51257">
    <property type="entry name" value="PROKAR_LIPOPROTEIN"/>
    <property type="match status" value="1"/>
</dbReference>
<reference evidence="2 3" key="1">
    <citation type="submission" date="2019-12" db="EMBL/GenBank/DDBJ databases">
        <title>Novel species isolated from a subtropical stream in China.</title>
        <authorList>
            <person name="Lu H."/>
        </authorList>
    </citation>
    <scope>NUCLEOTIDE SEQUENCE [LARGE SCALE GENOMIC DNA]</scope>
    <source>
        <strain evidence="2 3">FT135W</strain>
    </source>
</reference>
<keyword evidence="3" id="KW-1185">Reference proteome</keyword>
<evidence type="ECO:0000313" key="3">
    <source>
        <dbReference type="Proteomes" id="UP000479335"/>
    </source>
</evidence>
<keyword evidence="1" id="KW-0732">Signal</keyword>
<evidence type="ECO:0008006" key="4">
    <source>
        <dbReference type="Google" id="ProtNLM"/>
    </source>
</evidence>